<evidence type="ECO:0000256" key="1">
    <source>
        <dbReference type="SAM" id="MobiDB-lite"/>
    </source>
</evidence>
<reference evidence="4" key="1">
    <citation type="submission" date="2020-05" db="EMBL/GenBank/DDBJ databases">
        <authorList>
            <person name="Zhu T."/>
            <person name="Keshari N."/>
            <person name="Lu X."/>
        </authorList>
    </citation>
    <scope>NUCLEOTIDE SEQUENCE</scope>
    <source>
        <strain evidence="4">NK1-12</strain>
    </source>
</reference>
<accession>A0AA97AFP7</accession>
<evidence type="ECO:0000259" key="3">
    <source>
        <dbReference type="Pfam" id="PF04151"/>
    </source>
</evidence>
<dbReference type="PANTHER" id="PTHR31157:SF1">
    <property type="entry name" value="SCP DOMAIN-CONTAINING PROTEIN"/>
    <property type="match status" value="1"/>
</dbReference>
<feature type="region of interest" description="Disordered" evidence="1">
    <location>
        <begin position="1"/>
        <end position="20"/>
    </location>
</feature>
<dbReference type="Pfam" id="PF00188">
    <property type="entry name" value="CAP"/>
    <property type="match status" value="1"/>
</dbReference>
<dbReference type="InterPro" id="IPR035940">
    <property type="entry name" value="CAP_sf"/>
</dbReference>
<feature type="domain" description="SCP" evidence="2">
    <location>
        <begin position="135"/>
        <end position="256"/>
    </location>
</feature>
<evidence type="ECO:0000313" key="4">
    <source>
        <dbReference type="EMBL" id="WNZ23415.1"/>
    </source>
</evidence>
<dbReference type="Pfam" id="PF04151">
    <property type="entry name" value="PPC"/>
    <property type="match status" value="1"/>
</dbReference>
<dbReference type="EMBL" id="CP053586">
    <property type="protein sequence ID" value="WNZ23415.1"/>
    <property type="molecule type" value="Genomic_DNA"/>
</dbReference>
<proteinExistence type="predicted"/>
<feature type="compositionally biased region" description="Polar residues" evidence="1">
    <location>
        <begin position="1"/>
        <end position="14"/>
    </location>
</feature>
<feature type="domain" description="Peptidase C-terminal archaeal/bacterial" evidence="3">
    <location>
        <begin position="32"/>
        <end position="95"/>
    </location>
</feature>
<evidence type="ECO:0000259" key="2">
    <source>
        <dbReference type="Pfam" id="PF00188"/>
    </source>
</evidence>
<protein>
    <submittedName>
        <fullName evidence="4">CAP domain-containing protein</fullName>
    </submittedName>
</protein>
<dbReference type="AlphaFoldDB" id="A0AA97AFP7"/>
<name>A0AA97AFP7_9CYAN</name>
<dbReference type="SUPFAM" id="SSF55797">
    <property type="entry name" value="PR-1-like"/>
    <property type="match status" value="1"/>
</dbReference>
<dbReference type="InterPro" id="IPR014044">
    <property type="entry name" value="CAP_dom"/>
</dbReference>
<sequence length="261" mass="28399">MRSVTHLRSATTIKPRSGPGNYRGLVGATNPTRYYRLQLNQRSSLNLSLSGLQANADLALVNQRGKVIGRSAGAGQNSETINQTVAPGTYYVRVRRQQGTTRYQLTINVNAAQQAAIASQFSASSGNALVDQVVALVNVQRQQIGLKPLRLNPFLTASAQAHSQDMALNDFFGHQGSNGSTADQRILAAGYNYATLGENIGAGFSTPEGVMRAWMESPPHRGNILHPALEEIGVGFYFLENDPGDANFRYYWTQNFGKPLR</sequence>
<dbReference type="SUPFAM" id="SSF89260">
    <property type="entry name" value="Collagen-binding domain"/>
    <property type="match status" value="1"/>
</dbReference>
<gene>
    <name evidence="4" type="ORF">HJG54_11480</name>
</gene>
<dbReference type="PANTHER" id="PTHR31157">
    <property type="entry name" value="SCP DOMAIN-CONTAINING PROTEIN"/>
    <property type="match status" value="1"/>
</dbReference>
<dbReference type="RefSeq" id="WP_316435078.1">
    <property type="nucleotide sequence ID" value="NZ_CP053586.1"/>
</dbReference>
<dbReference type="NCBIfam" id="TIGR04183">
    <property type="entry name" value="Por_Secre_tail"/>
    <property type="match status" value="1"/>
</dbReference>
<dbReference type="InterPro" id="IPR007280">
    <property type="entry name" value="Peptidase_C_arc/bac"/>
</dbReference>
<dbReference type="CDD" id="cd05379">
    <property type="entry name" value="CAP_bacterial"/>
    <property type="match status" value="1"/>
</dbReference>
<organism evidence="4">
    <name type="scientific">Leptolyngbya sp. NK1-12</name>
    <dbReference type="NCBI Taxonomy" id="2547451"/>
    <lineage>
        <taxon>Bacteria</taxon>
        <taxon>Bacillati</taxon>
        <taxon>Cyanobacteriota</taxon>
        <taxon>Cyanophyceae</taxon>
        <taxon>Leptolyngbyales</taxon>
        <taxon>Leptolyngbyaceae</taxon>
        <taxon>Leptolyngbya group</taxon>
        <taxon>Leptolyngbya</taxon>
    </lineage>
</organism>
<dbReference type="Gene3D" id="2.60.120.380">
    <property type="match status" value="1"/>
</dbReference>
<dbReference type="InterPro" id="IPR026444">
    <property type="entry name" value="Secre_tail"/>
</dbReference>
<dbReference type="Gene3D" id="3.40.33.10">
    <property type="entry name" value="CAP"/>
    <property type="match status" value="1"/>
</dbReference>